<accession>A0A0G1CB67</accession>
<dbReference type="Gene3D" id="3.40.630.30">
    <property type="match status" value="1"/>
</dbReference>
<evidence type="ECO:0000313" key="3">
    <source>
        <dbReference type="EMBL" id="KKS82787.1"/>
    </source>
</evidence>
<feature type="region of interest" description="Disordered" evidence="1">
    <location>
        <begin position="1"/>
        <end position="21"/>
    </location>
</feature>
<evidence type="ECO:0000256" key="1">
    <source>
        <dbReference type="SAM" id="MobiDB-lite"/>
    </source>
</evidence>
<evidence type="ECO:0000259" key="2">
    <source>
        <dbReference type="PROSITE" id="PS51186"/>
    </source>
</evidence>
<proteinExistence type="predicted"/>
<dbReference type="SUPFAM" id="SSF55729">
    <property type="entry name" value="Acyl-CoA N-acyltransferases (Nat)"/>
    <property type="match status" value="1"/>
</dbReference>
<feature type="domain" description="N-acetyltransferase" evidence="2">
    <location>
        <begin position="356"/>
        <end position="521"/>
    </location>
</feature>
<name>A0A0G1CB67_9BACT</name>
<dbReference type="AlphaFoldDB" id="A0A0G1CB67"/>
<dbReference type="InterPro" id="IPR016181">
    <property type="entry name" value="Acyl_CoA_acyltransferase"/>
</dbReference>
<dbReference type="EMBL" id="LCFA01000005">
    <property type="protein sequence ID" value="KKS82787.1"/>
    <property type="molecule type" value="Genomic_DNA"/>
</dbReference>
<dbReference type="CDD" id="cd04301">
    <property type="entry name" value="NAT_SF"/>
    <property type="match status" value="1"/>
</dbReference>
<dbReference type="Pfam" id="PF00583">
    <property type="entry name" value="Acetyltransf_1"/>
    <property type="match status" value="1"/>
</dbReference>
<sequence>MTNPLEQKRAESGKNEGEIDWNYEESINSPRYLEAVKRVREKAKRQSDNPQNFLYYIKDYMWGDFWIAFVDEEEEDKFIGAVENSSPEELVKFVNQFSEESQNYGSGTDILHWDISSKCVDAVVAKFLDVLTDAKKEKGDEVYRGLSNTWMPLVFDFVEYMKKTGAIPDDYQLPGYSVSENSKETDAHLYLRFKEQFLFVEYLRNNPGKAEILERLSLKYGLGWARAFLSLEHDRKMGDKLISIGNELRDDAARAIFDKFSEIVGAAWEIEKYLKENFGEEKRFFYDTMDRISESTMRRGTDLLARLSEMPPDQILGELEKIKTETLLFLSSFRALKKGGHGIDFETIKDIEFRSVEGAEISPKDIERMREIYRGNYASQPELCEKLLEVFDQALNNPKTAFYILRYKGEIVSFLRFDEGEKEDRLYLGSVNVAPDFRGSAIGEAIMEKTVDMKAKESVLDADCNALSDIGAHYLETGFVAVRLYDYAGVPSFQIERNDRKNYPGKSMSRKDMVEKSKDQPLSDFGDFITSSSLERNPEALNFGLLDRGFVLSRYFKDGQRWYCLFEKRKELEVERKAA</sequence>
<gene>
    <name evidence="3" type="ORF">UV58_C0005G0041</name>
</gene>
<organism evidence="3 4">
    <name type="scientific">Candidatus Wolfebacteria bacterium GW2011_GWC1_43_10</name>
    <dbReference type="NCBI Taxonomy" id="1619011"/>
    <lineage>
        <taxon>Bacteria</taxon>
        <taxon>Candidatus Wolfeibacteriota</taxon>
    </lineage>
</organism>
<comment type="caution">
    <text evidence="3">The sequence shown here is derived from an EMBL/GenBank/DDBJ whole genome shotgun (WGS) entry which is preliminary data.</text>
</comment>
<reference evidence="3 4" key="1">
    <citation type="journal article" date="2015" name="Nature">
        <title>rRNA introns, odd ribosomes, and small enigmatic genomes across a large radiation of phyla.</title>
        <authorList>
            <person name="Brown C.T."/>
            <person name="Hug L.A."/>
            <person name="Thomas B.C."/>
            <person name="Sharon I."/>
            <person name="Castelle C.J."/>
            <person name="Singh A."/>
            <person name="Wilkins M.J."/>
            <person name="Williams K.H."/>
            <person name="Banfield J.F."/>
        </authorList>
    </citation>
    <scope>NUCLEOTIDE SEQUENCE [LARGE SCALE GENOMIC DNA]</scope>
</reference>
<dbReference type="InterPro" id="IPR000182">
    <property type="entry name" value="GNAT_dom"/>
</dbReference>
<dbReference type="Proteomes" id="UP000034810">
    <property type="component" value="Unassembled WGS sequence"/>
</dbReference>
<feature type="compositionally biased region" description="Basic and acidic residues" evidence="1">
    <location>
        <begin position="1"/>
        <end position="17"/>
    </location>
</feature>
<protein>
    <recommendedName>
        <fullName evidence="2">N-acetyltransferase domain-containing protein</fullName>
    </recommendedName>
</protein>
<dbReference type="PROSITE" id="PS51186">
    <property type="entry name" value="GNAT"/>
    <property type="match status" value="1"/>
</dbReference>
<dbReference type="GO" id="GO:0016747">
    <property type="term" value="F:acyltransferase activity, transferring groups other than amino-acyl groups"/>
    <property type="evidence" value="ECO:0007669"/>
    <property type="project" value="InterPro"/>
</dbReference>
<evidence type="ECO:0000313" key="4">
    <source>
        <dbReference type="Proteomes" id="UP000034810"/>
    </source>
</evidence>